<keyword evidence="2" id="KW-0378">Hydrolase</keyword>
<dbReference type="AlphaFoldDB" id="A0A2M8W3X4"/>
<accession>A0A2M8W3X4</accession>
<dbReference type="GO" id="GO:0016787">
    <property type="term" value="F:hydrolase activity"/>
    <property type="evidence" value="ECO:0007669"/>
    <property type="project" value="UniProtKB-KW"/>
</dbReference>
<sequence length="349" mass="37000">MSGPALVVGAAVSSRLPAWEDDALLDGYRSVTLTAGAASQPPDRRDGAGAPVLTVVRPATTPARPRGVVVHVHGYNDYFFQTHLVDALGAAGWAFLAVDVRRAGRSLRPGDVPHYTDDLAEPARDLATAVALARTLHPGLPVVVHAHSTGGLVAALWAHSVRGSSVPATGPVDALVLDSPFLDLRASWAVRTLGTSVVDLAAPYRPLAVLATGTSWYATHLLAANGGRWDFDPTLKRPDGVPVRMGWLRAVRRGQSRVVRGLEIDVPVLVARSARSGADTPDNPGLDREDTVLDVRSIARLGPRLGPHVDELVVDGGVHDLTLSADEPRRAYLDGMLGWLDAQLPRTGR</sequence>
<dbReference type="SUPFAM" id="SSF53474">
    <property type="entry name" value="alpha/beta-Hydrolases"/>
    <property type="match status" value="1"/>
</dbReference>
<evidence type="ECO:0000313" key="3">
    <source>
        <dbReference type="Proteomes" id="UP000231586"/>
    </source>
</evidence>
<dbReference type="Gene3D" id="3.40.50.1820">
    <property type="entry name" value="alpha/beta hydrolase"/>
    <property type="match status" value="1"/>
</dbReference>
<keyword evidence="3" id="KW-1185">Reference proteome</keyword>
<dbReference type="Proteomes" id="UP000231586">
    <property type="component" value="Unassembled WGS sequence"/>
</dbReference>
<dbReference type="InterPro" id="IPR029058">
    <property type="entry name" value="AB_hydrolase_fold"/>
</dbReference>
<dbReference type="RefSeq" id="WP_245859243.1">
    <property type="nucleotide sequence ID" value="NZ_PGTZ01000011.1"/>
</dbReference>
<protein>
    <submittedName>
        <fullName evidence="2">Alpha-beta hydrolase superfamily lysophospholipase</fullName>
    </submittedName>
</protein>
<gene>
    <name evidence="2" type="ORF">CLV34_2801</name>
</gene>
<dbReference type="PANTHER" id="PTHR11614">
    <property type="entry name" value="PHOSPHOLIPASE-RELATED"/>
    <property type="match status" value="1"/>
</dbReference>
<feature type="domain" description="Serine aminopeptidase S33" evidence="1">
    <location>
        <begin position="64"/>
        <end position="200"/>
    </location>
</feature>
<evidence type="ECO:0000259" key="1">
    <source>
        <dbReference type="Pfam" id="PF12146"/>
    </source>
</evidence>
<dbReference type="InterPro" id="IPR051044">
    <property type="entry name" value="MAG_DAG_Lipase"/>
</dbReference>
<evidence type="ECO:0000313" key="2">
    <source>
        <dbReference type="EMBL" id="PJI85618.1"/>
    </source>
</evidence>
<organism evidence="2 3">
    <name type="scientific">Luteimicrobium subarcticum</name>
    <dbReference type="NCBI Taxonomy" id="620910"/>
    <lineage>
        <taxon>Bacteria</taxon>
        <taxon>Bacillati</taxon>
        <taxon>Actinomycetota</taxon>
        <taxon>Actinomycetes</taxon>
        <taxon>Micrococcales</taxon>
        <taxon>Luteimicrobium</taxon>
    </lineage>
</organism>
<dbReference type="Pfam" id="PF12146">
    <property type="entry name" value="Hydrolase_4"/>
    <property type="match status" value="1"/>
</dbReference>
<proteinExistence type="predicted"/>
<reference evidence="2 3" key="1">
    <citation type="submission" date="2017-11" db="EMBL/GenBank/DDBJ databases">
        <title>Genomic Encyclopedia of Archaeal and Bacterial Type Strains, Phase II (KMG-II): From Individual Species to Whole Genera.</title>
        <authorList>
            <person name="Goeker M."/>
        </authorList>
    </citation>
    <scope>NUCLEOTIDE SEQUENCE [LARGE SCALE GENOMIC DNA]</scope>
    <source>
        <strain evidence="2 3">DSM 22413</strain>
    </source>
</reference>
<dbReference type="InterPro" id="IPR022742">
    <property type="entry name" value="Hydrolase_4"/>
</dbReference>
<comment type="caution">
    <text evidence="2">The sequence shown here is derived from an EMBL/GenBank/DDBJ whole genome shotgun (WGS) entry which is preliminary data.</text>
</comment>
<name>A0A2M8W3X4_9MICO</name>
<dbReference type="EMBL" id="PGTZ01000011">
    <property type="protein sequence ID" value="PJI85618.1"/>
    <property type="molecule type" value="Genomic_DNA"/>
</dbReference>